<evidence type="ECO:0000313" key="2">
    <source>
        <dbReference type="Proteomes" id="UP000275076"/>
    </source>
</evidence>
<dbReference type="SUPFAM" id="SSF55874">
    <property type="entry name" value="ATPase domain of HSP90 chaperone/DNA topoisomerase II/histidine kinase"/>
    <property type="match status" value="1"/>
</dbReference>
<evidence type="ECO:0000313" key="1">
    <source>
        <dbReference type="EMBL" id="RSL31168.1"/>
    </source>
</evidence>
<accession>A0A3R9QIH9</accession>
<evidence type="ECO:0008006" key="3">
    <source>
        <dbReference type="Google" id="ProtNLM"/>
    </source>
</evidence>
<reference evidence="1 2" key="1">
    <citation type="submission" date="2018-10" db="EMBL/GenBank/DDBJ databases">
        <title>Draft genome sequence of Bacillus salarius IM0101, isolated from a hypersaline soil in Inner Mongolia, China.</title>
        <authorList>
            <person name="Yamprayoonswat W."/>
            <person name="Boonvisut S."/>
            <person name="Jumpathong W."/>
            <person name="Sittihan S."/>
            <person name="Ruangsuj P."/>
            <person name="Wanthongcharoen S."/>
            <person name="Thongpramul N."/>
            <person name="Pimmason S."/>
            <person name="Yu B."/>
            <person name="Yasawong M."/>
        </authorList>
    </citation>
    <scope>NUCLEOTIDE SEQUENCE [LARGE SCALE GENOMIC DNA]</scope>
    <source>
        <strain evidence="1 2">IM0101</strain>
    </source>
</reference>
<dbReference type="AlphaFoldDB" id="A0A3R9QIH9"/>
<organism evidence="1 2">
    <name type="scientific">Salibacterium salarium</name>
    <dbReference type="NCBI Taxonomy" id="284579"/>
    <lineage>
        <taxon>Bacteria</taxon>
        <taxon>Bacillati</taxon>
        <taxon>Bacillota</taxon>
        <taxon>Bacilli</taxon>
        <taxon>Bacillales</taxon>
        <taxon>Bacillaceae</taxon>
    </lineage>
</organism>
<protein>
    <recommendedName>
        <fullName evidence="3">Anti-sigma regulatory factor (Ser/Thr protein kinase)</fullName>
    </recommendedName>
</protein>
<dbReference type="OrthoDB" id="2595312at2"/>
<dbReference type="EMBL" id="RBVX01000027">
    <property type="protein sequence ID" value="RSL31168.1"/>
    <property type="molecule type" value="Genomic_DNA"/>
</dbReference>
<dbReference type="InterPro" id="IPR036890">
    <property type="entry name" value="HATPase_C_sf"/>
</dbReference>
<name>A0A3R9QIH9_9BACI</name>
<sequence length="165" mass="18395">MQTFIPKPISASMKVSVPRLTQSSIQKIQQMVPTVQEPIFVYKDVDRIKNIIEETIKNYNLSTEYAVILAAEELMVNVLKYAENGLISLYISDNLLYMIVKDRGPGVHSSILMEAIQSPSFSSPHTLGHGLHRVFVASEKFAFYSDKEVTVFTAVFSMTNGCGNG</sequence>
<dbReference type="Proteomes" id="UP000275076">
    <property type="component" value="Unassembled WGS sequence"/>
</dbReference>
<dbReference type="RefSeq" id="WP_125559036.1">
    <property type="nucleotide sequence ID" value="NZ_RBVX01000027.1"/>
</dbReference>
<proteinExistence type="predicted"/>
<keyword evidence="2" id="KW-1185">Reference proteome</keyword>
<comment type="caution">
    <text evidence="1">The sequence shown here is derived from an EMBL/GenBank/DDBJ whole genome shotgun (WGS) entry which is preliminary data.</text>
</comment>
<gene>
    <name evidence="1" type="ORF">D7Z54_21920</name>
</gene>